<organism evidence="3 4">
    <name type="scientific">Volucribacter psittacicida</name>
    <dbReference type="NCBI Taxonomy" id="203482"/>
    <lineage>
        <taxon>Bacteria</taxon>
        <taxon>Pseudomonadati</taxon>
        <taxon>Pseudomonadota</taxon>
        <taxon>Gammaproteobacteria</taxon>
        <taxon>Pasteurellales</taxon>
        <taxon>Pasteurellaceae</taxon>
        <taxon>Volucribacter</taxon>
    </lineage>
</organism>
<evidence type="ECO:0000313" key="4">
    <source>
        <dbReference type="Proteomes" id="UP000294702"/>
    </source>
</evidence>
<evidence type="ECO:0000256" key="1">
    <source>
        <dbReference type="SAM" id="MobiDB-lite"/>
    </source>
</evidence>
<dbReference type="RefSeq" id="WP_132691925.1">
    <property type="nucleotide sequence ID" value="NZ_SMFT01000005.1"/>
</dbReference>
<keyword evidence="4" id="KW-1185">Reference proteome</keyword>
<accession>A0A4V2PB36</accession>
<sequence>MKNYIVTASMAILHNGKRYEQGDQIELTPQQADKLALYVELDQEAEKAQQAEAKRLEAERKAKEKVEKQAQTKKNATKQANATEDKQ</sequence>
<dbReference type="InterPro" id="IPR055634">
    <property type="entry name" value="DUF7210"/>
</dbReference>
<evidence type="ECO:0000259" key="2">
    <source>
        <dbReference type="Pfam" id="PF23843"/>
    </source>
</evidence>
<gene>
    <name evidence="3" type="ORF">EV694_1958</name>
</gene>
<feature type="domain" description="DUF7210" evidence="2">
    <location>
        <begin position="6"/>
        <end position="38"/>
    </location>
</feature>
<dbReference type="EMBL" id="SMFT01000005">
    <property type="protein sequence ID" value="TCJ95955.1"/>
    <property type="molecule type" value="Genomic_DNA"/>
</dbReference>
<proteinExistence type="predicted"/>
<comment type="caution">
    <text evidence="3">The sequence shown here is derived from an EMBL/GenBank/DDBJ whole genome shotgun (WGS) entry which is preliminary data.</text>
</comment>
<protein>
    <recommendedName>
        <fullName evidence="2">DUF7210 domain-containing protein</fullName>
    </recommendedName>
</protein>
<feature type="compositionally biased region" description="Basic and acidic residues" evidence="1">
    <location>
        <begin position="46"/>
        <end position="70"/>
    </location>
</feature>
<dbReference type="Proteomes" id="UP000294702">
    <property type="component" value="Unassembled WGS sequence"/>
</dbReference>
<dbReference type="AlphaFoldDB" id="A0A4V2PB36"/>
<name>A0A4V2PB36_9PAST</name>
<dbReference type="Pfam" id="PF23843">
    <property type="entry name" value="DUF7210"/>
    <property type="match status" value="1"/>
</dbReference>
<dbReference type="OrthoDB" id="5691008at2"/>
<feature type="region of interest" description="Disordered" evidence="1">
    <location>
        <begin position="46"/>
        <end position="87"/>
    </location>
</feature>
<feature type="compositionally biased region" description="Low complexity" evidence="1">
    <location>
        <begin position="72"/>
        <end position="87"/>
    </location>
</feature>
<reference evidence="3 4" key="1">
    <citation type="submission" date="2019-03" db="EMBL/GenBank/DDBJ databases">
        <title>Genomic Encyclopedia of Type Strains, Phase IV (KMG-IV): sequencing the most valuable type-strain genomes for metagenomic binning, comparative biology and taxonomic classification.</title>
        <authorList>
            <person name="Goeker M."/>
        </authorList>
    </citation>
    <scope>NUCLEOTIDE SEQUENCE [LARGE SCALE GENOMIC DNA]</scope>
    <source>
        <strain evidence="3 4">DSM 15534</strain>
    </source>
</reference>
<evidence type="ECO:0000313" key="3">
    <source>
        <dbReference type="EMBL" id="TCJ95955.1"/>
    </source>
</evidence>